<accession>A0A391NLX3</accession>
<evidence type="ECO:0000313" key="1">
    <source>
        <dbReference type="EMBL" id="GCA62904.1"/>
    </source>
</evidence>
<reference evidence="1 2" key="1">
    <citation type="journal article" date="2018" name="PLoS ONE">
        <title>The draft genome of Kipferlia bialata reveals reductive genome evolution in fornicate parasites.</title>
        <authorList>
            <person name="Tanifuji G."/>
            <person name="Takabayashi S."/>
            <person name="Kume K."/>
            <person name="Takagi M."/>
            <person name="Nakayama T."/>
            <person name="Kamikawa R."/>
            <person name="Inagaki Y."/>
            <person name="Hashimoto T."/>
        </authorList>
    </citation>
    <scope>NUCLEOTIDE SEQUENCE [LARGE SCALE GENOMIC DNA]</scope>
    <source>
        <strain evidence="1">NY0173</strain>
    </source>
</reference>
<dbReference type="AlphaFoldDB" id="A0A391NLX3"/>
<keyword evidence="2" id="KW-1185">Reference proteome</keyword>
<dbReference type="EMBL" id="BDIP01001694">
    <property type="protein sequence ID" value="GCA62904.1"/>
    <property type="molecule type" value="Genomic_DNA"/>
</dbReference>
<evidence type="ECO:0000313" key="2">
    <source>
        <dbReference type="Proteomes" id="UP000265618"/>
    </source>
</evidence>
<sequence length="84" mass="9003">MSGGGSTAEILAYDTIAGSTQVLGEIANVYAAHSSALHHPLCSLLCMRHRRPYTNTVQTLYFSSSLVYPSLTEDADVAGWALDK</sequence>
<dbReference type="Proteomes" id="UP000265618">
    <property type="component" value="Unassembled WGS sequence"/>
</dbReference>
<proteinExistence type="predicted"/>
<comment type="caution">
    <text evidence="1">The sequence shown here is derived from an EMBL/GenBank/DDBJ whole genome shotgun (WGS) entry which is preliminary data.</text>
</comment>
<protein>
    <submittedName>
        <fullName evidence="1">Uncharacterized protein</fullName>
    </submittedName>
</protein>
<gene>
    <name evidence="1" type="ORF">KIPB_006538</name>
</gene>
<name>A0A391NLX3_9EUKA</name>
<organism evidence="1 2">
    <name type="scientific">Kipferlia bialata</name>
    <dbReference type="NCBI Taxonomy" id="797122"/>
    <lineage>
        <taxon>Eukaryota</taxon>
        <taxon>Metamonada</taxon>
        <taxon>Carpediemonas-like organisms</taxon>
        <taxon>Kipferlia</taxon>
    </lineage>
</organism>